<evidence type="ECO:0000256" key="1">
    <source>
        <dbReference type="SAM" id="MobiDB-lite"/>
    </source>
</evidence>
<feature type="compositionally biased region" description="Basic and acidic residues" evidence="1">
    <location>
        <begin position="40"/>
        <end position="51"/>
    </location>
</feature>
<gene>
    <name evidence="2" type="ORF">TNCT_691721</name>
</gene>
<feature type="region of interest" description="Disordered" evidence="1">
    <location>
        <begin position="13"/>
        <end position="51"/>
    </location>
</feature>
<evidence type="ECO:0000313" key="3">
    <source>
        <dbReference type="Proteomes" id="UP000887116"/>
    </source>
</evidence>
<dbReference type="AlphaFoldDB" id="A0A8X6JRB1"/>
<feature type="compositionally biased region" description="Basic residues" evidence="1">
    <location>
        <begin position="23"/>
        <end position="32"/>
    </location>
</feature>
<evidence type="ECO:0000313" key="2">
    <source>
        <dbReference type="EMBL" id="GFR16686.1"/>
    </source>
</evidence>
<sequence length="146" mass="16857">MIFSDLFKKRPGTSKIKEVPQGSRRKFKKVNKRSGTSNVIKHDEAASSDKKSTEHFIGDFKMLAECEECLLQQNFNYEGQKQPAPSMKQSEKSRQLTNSQQGVGYQARASPHFYLKIWQEFIINWDDTHLDCKGIFQTIPIEPMVN</sequence>
<organism evidence="2 3">
    <name type="scientific">Trichonephila clavata</name>
    <name type="common">Joro spider</name>
    <name type="synonym">Nephila clavata</name>
    <dbReference type="NCBI Taxonomy" id="2740835"/>
    <lineage>
        <taxon>Eukaryota</taxon>
        <taxon>Metazoa</taxon>
        <taxon>Ecdysozoa</taxon>
        <taxon>Arthropoda</taxon>
        <taxon>Chelicerata</taxon>
        <taxon>Arachnida</taxon>
        <taxon>Araneae</taxon>
        <taxon>Araneomorphae</taxon>
        <taxon>Entelegynae</taxon>
        <taxon>Araneoidea</taxon>
        <taxon>Nephilidae</taxon>
        <taxon>Trichonephila</taxon>
    </lineage>
</organism>
<keyword evidence="3" id="KW-1185">Reference proteome</keyword>
<accession>A0A8X6JRB1</accession>
<protein>
    <submittedName>
        <fullName evidence="2">Uncharacterized protein</fullName>
    </submittedName>
</protein>
<feature type="region of interest" description="Disordered" evidence="1">
    <location>
        <begin position="80"/>
        <end position="102"/>
    </location>
</feature>
<comment type="caution">
    <text evidence="2">The sequence shown here is derived from an EMBL/GenBank/DDBJ whole genome shotgun (WGS) entry which is preliminary data.</text>
</comment>
<proteinExistence type="predicted"/>
<reference evidence="2" key="1">
    <citation type="submission" date="2020-07" db="EMBL/GenBank/DDBJ databases">
        <title>Multicomponent nature underlies the extraordinary mechanical properties of spider dragline silk.</title>
        <authorList>
            <person name="Kono N."/>
            <person name="Nakamura H."/>
            <person name="Mori M."/>
            <person name="Yoshida Y."/>
            <person name="Ohtoshi R."/>
            <person name="Malay A.D."/>
            <person name="Moran D.A.P."/>
            <person name="Tomita M."/>
            <person name="Numata K."/>
            <person name="Arakawa K."/>
        </authorList>
    </citation>
    <scope>NUCLEOTIDE SEQUENCE</scope>
</reference>
<name>A0A8X6JRB1_TRICU</name>
<dbReference type="EMBL" id="BMAO01037286">
    <property type="protein sequence ID" value="GFR16686.1"/>
    <property type="molecule type" value="Genomic_DNA"/>
</dbReference>
<dbReference type="Proteomes" id="UP000887116">
    <property type="component" value="Unassembled WGS sequence"/>
</dbReference>